<feature type="compositionally biased region" description="Low complexity" evidence="1">
    <location>
        <begin position="177"/>
        <end position="192"/>
    </location>
</feature>
<organism evidence="2 3">
    <name type="scientific">Aulographum hederae CBS 113979</name>
    <dbReference type="NCBI Taxonomy" id="1176131"/>
    <lineage>
        <taxon>Eukaryota</taxon>
        <taxon>Fungi</taxon>
        <taxon>Dikarya</taxon>
        <taxon>Ascomycota</taxon>
        <taxon>Pezizomycotina</taxon>
        <taxon>Dothideomycetes</taxon>
        <taxon>Pleosporomycetidae</taxon>
        <taxon>Aulographales</taxon>
        <taxon>Aulographaceae</taxon>
    </lineage>
</organism>
<proteinExistence type="predicted"/>
<dbReference type="EMBL" id="ML977138">
    <property type="protein sequence ID" value="KAF1992134.1"/>
    <property type="molecule type" value="Genomic_DNA"/>
</dbReference>
<evidence type="ECO:0000313" key="3">
    <source>
        <dbReference type="Proteomes" id="UP000800041"/>
    </source>
</evidence>
<feature type="region of interest" description="Disordered" evidence="1">
    <location>
        <begin position="150"/>
        <end position="228"/>
    </location>
</feature>
<dbReference type="Proteomes" id="UP000800041">
    <property type="component" value="Unassembled WGS sequence"/>
</dbReference>
<accession>A0A6G1HGB7</accession>
<dbReference type="AlphaFoldDB" id="A0A6G1HGB7"/>
<evidence type="ECO:0000313" key="2">
    <source>
        <dbReference type="EMBL" id="KAF1992134.1"/>
    </source>
</evidence>
<name>A0A6G1HGB7_9PEZI</name>
<gene>
    <name evidence="2" type="ORF">K402DRAFT_79741</name>
</gene>
<feature type="compositionally biased region" description="Basic and acidic residues" evidence="1">
    <location>
        <begin position="193"/>
        <end position="220"/>
    </location>
</feature>
<keyword evidence="3" id="KW-1185">Reference proteome</keyword>
<reference evidence="2" key="1">
    <citation type="journal article" date="2020" name="Stud. Mycol.">
        <title>101 Dothideomycetes genomes: a test case for predicting lifestyles and emergence of pathogens.</title>
        <authorList>
            <person name="Haridas S."/>
            <person name="Albert R."/>
            <person name="Binder M."/>
            <person name="Bloem J."/>
            <person name="Labutti K."/>
            <person name="Salamov A."/>
            <person name="Andreopoulos B."/>
            <person name="Baker S."/>
            <person name="Barry K."/>
            <person name="Bills G."/>
            <person name="Bluhm B."/>
            <person name="Cannon C."/>
            <person name="Castanera R."/>
            <person name="Culley D."/>
            <person name="Daum C."/>
            <person name="Ezra D."/>
            <person name="Gonzalez J."/>
            <person name="Henrissat B."/>
            <person name="Kuo A."/>
            <person name="Liang C."/>
            <person name="Lipzen A."/>
            <person name="Lutzoni F."/>
            <person name="Magnuson J."/>
            <person name="Mondo S."/>
            <person name="Nolan M."/>
            <person name="Ohm R."/>
            <person name="Pangilinan J."/>
            <person name="Park H.-J."/>
            <person name="Ramirez L."/>
            <person name="Alfaro M."/>
            <person name="Sun H."/>
            <person name="Tritt A."/>
            <person name="Yoshinaga Y."/>
            <person name="Zwiers L.-H."/>
            <person name="Turgeon B."/>
            <person name="Goodwin S."/>
            <person name="Spatafora J."/>
            <person name="Crous P."/>
            <person name="Grigoriev I."/>
        </authorList>
    </citation>
    <scope>NUCLEOTIDE SEQUENCE</scope>
    <source>
        <strain evidence="2">CBS 113979</strain>
    </source>
</reference>
<sequence length="228" mass="24675">MCVPPKPQWGISIYPNSNVNPFFLSTSNQKTETEIGTSPYLPEEKVNTPTTRHPWMKMNMCWISTRKNEDEETPKPPKLCGTLNPPPQHPLSQHKTPQCTPPCPCLRPNLCPACLFATATGVALAPACSLSLRWLRQYCQLGFQPHSLVPSEAGEGEGEAEAGRAAGEEGIEGDAGDGAATEGEGETAAAEAAGKEGLKTGADAERRREDAVRDYKEVKCQRCAKTRP</sequence>
<protein>
    <submittedName>
        <fullName evidence="2">Uncharacterized protein</fullName>
    </submittedName>
</protein>
<evidence type="ECO:0000256" key="1">
    <source>
        <dbReference type="SAM" id="MobiDB-lite"/>
    </source>
</evidence>